<feature type="signal peptide" evidence="1">
    <location>
        <begin position="1"/>
        <end position="16"/>
    </location>
</feature>
<protein>
    <submittedName>
        <fullName evidence="2">Uncharacterized protein</fullName>
    </submittedName>
</protein>
<keyword evidence="1" id="KW-0732">Signal</keyword>
<keyword evidence="3" id="KW-1185">Reference proteome</keyword>
<gene>
    <name evidence="2" type="ORF">VKT23_013079</name>
</gene>
<evidence type="ECO:0000313" key="3">
    <source>
        <dbReference type="Proteomes" id="UP001498398"/>
    </source>
</evidence>
<evidence type="ECO:0000256" key="1">
    <source>
        <dbReference type="SAM" id="SignalP"/>
    </source>
</evidence>
<reference evidence="2 3" key="1">
    <citation type="submission" date="2024-01" db="EMBL/GenBank/DDBJ databases">
        <title>A draft genome for the cacao thread blight pathogen Marasmiellus scandens.</title>
        <authorList>
            <person name="Baruah I.K."/>
            <person name="Leung J."/>
            <person name="Bukari Y."/>
            <person name="Amoako-Attah I."/>
            <person name="Meinhardt L.W."/>
            <person name="Bailey B.A."/>
            <person name="Cohen S.P."/>
        </authorList>
    </citation>
    <scope>NUCLEOTIDE SEQUENCE [LARGE SCALE GENOMIC DNA]</scope>
    <source>
        <strain evidence="2 3">GH-19</strain>
    </source>
</reference>
<accession>A0ABR1J8D7</accession>
<name>A0ABR1J8D7_9AGAR</name>
<proteinExistence type="predicted"/>
<dbReference type="EMBL" id="JBANRG010000034">
    <property type="protein sequence ID" value="KAK7450196.1"/>
    <property type="molecule type" value="Genomic_DNA"/>
</dbReference>
<organism evidence="2 3">
    <name type="scientific">Marasmiellus scandens</name>
    <dbReference type="NCBI Taxonomy" id="2682957"/>
    <lineage>
        <taxon>Eukaryota</taxon>
        <taxon>Fungi</taxon>
        <taxon>Dikarya</taxon>
        <taxon>Basidiomycota</taxon>
        <taxon>Agaricomycotina</taxon>
        <taxon>Agaricomycetes</taxon>
        <taxon>Agaricomycetidae</taxon>
        <taxon>Agaricales</taxon>
        <taxon>Marasmiineae</taxon>
        <taxon>Omphalotaceae</taxon>
        <taxon>Marasmiellus</taxon>
    </lineage>
</organism>
<sequence length="103" mass="10871">MLSAFIILAFAQQALAVSFLVSISTAGVQCGPGTTITCNPSPGNSCKGNFNPGQRCIKVTQAQSNCHISLYEQLNQQSIVDRVSTDKVLSTADIELGMTHLLG</sequence>
<evidence type="ECO:0000313" key="2">
    <source>
        <dbReference type="EMBL" id="KAK7450196.1"/>
    </source>
</evidence>
<dbReference type="Proteomes" id="UP001498398">
    <property type="component" value="Unassembled WGS sequence"/>
</dbReference>
<feature type="chain" id="PRO_5045286060" evidence="1">
    <location>
        <begin position="17"/>
        <end position="103"/>
    </location>
</feature>
<comment type="caution">
    <text evidence="2">The sequence shown here is derived from an EMBL/GenBank/DDBJ whole genome shotgun (WGS) entry which is preliminary data.</text>
</comment>